<keyword evidence="3" id="KW-1185">Reference proteome</keyword>
<dbReference type="Proteomes" id="UP001054889">
    <property type="component" value="Unassembled WGS sequence"/>
</dbReference>
<evidence type="ECO:0000313" key="2">
    <source>
        <dbReference type="EMBL" id="GJN14249.1"/>
    </source>
</evidence>
<feature type="compositionally biased region" description="Polar residues" evidence="1">
    <location>
        <begin position="1"/>
        <end position="10"/>
    </location>
</feature>
<dbReference type="PANTHER" id="PTHR48236:SF1">
    <property type="entry name" value="COX19-LIKE CHCH FAMILY PROTEIN"/>
    <property type="match status" value="1"/>
</dbReference>
<evidence type="ECO:0000256" key="1">
    <source>
        <dbReference type="SAM" id="MobiDB-lite"/>
    </source>
</evidence>
<protein>
    <recommendedName>
        <fullName evidence="4">Cox19-like CHCH family protein</fullName>
    </recommendedName>
</protein>
<reference evidence="2" key="2">
    <citation type="submission" date="2021-12" db="EMBL/GenBank/DDBJ databases">
        <title>Resequencing data analysis of finger millet.</title>
        <authorList>
            <person name="Hatakeyama M."/>
            <person name="Aluri S."/>
            <person name="Balachadran M.T."/>
            <person name="Sivarajan S.R."/>
            <person name="Poveda L."/>
            <person name="Shimizu-Inatsugi R."/>
            <person name="Schlapbach R."/>
            <person name="Sreeman S.M."/>
            <person name="Shimizu K.K."/>
        </authorList>
    </citation>
    <scope>NUCLEOTIDE SEQUENCE</scope>
</reference>
<dbReference type="EMBL" id="BQKI01000071">
    <property type="protein sequence ID" value="GJN14249.1"/>
    <property type="molecule type" value="Genomic_DNA"/>
</dbReference>
<comment type="caution">
    <text evidence="2">The sequence shown here is derived from an EMBL/GenBank/DDBJ whole genome shotgun (WGS) entry which is preliminary data.</text>
</comment>
<accession>A0AAV5DT56</accession>
<dbReference type="AlphaFoldDB" id="A0AAV5DT56"/>
<feature type="region of interest" description="Disordered" evidence="1">
    <location>
        <begin position="1"/>
        <end position="29"/>
    </location>
</feature>
<gene>
    <name evidence="2" type="primary">gb01047</name>
    <name evidence="2" type="ORF">PR202_gb01047</name>
</gene>
<name>A0AAV5DT56_ELECO</name>
<reference evidence="2" key="1">
    <citation type="journal article" date="2018" name="DNA Res.">
        <title>Multiple hybrid de novo genome assembly of finger millet, an orphan allotetraploid crop.</title>
        <authorList>
            <person name="Hatakeyama M."/>
            <person name="Aluri S."/>
            <person name="Balachadran M.T."/>
            <person name="Sivarajan S.R."/>
            <person name="Patrignani A."/>
            <person name="Gruter S."/>
            <person name="Poveda L."/>
            <person name="Shimizu-Inatsugi R."/>
            <person name="Baeten J."/>
            <person name="Francoijs K.J."/>
            <person name="Nataraja K.N."/>
            <person name="Reddy Y.A.N."/>
            <person name="Phadnis S."/>
            <person name="Ravikumar R.L."/>
            <person name="Schlapbach R."/>
            <person name="Sreeman S.M."/>
            <person name="Shimizu K.K."/>
        </authorList>
    </citation>
    <scope>NUCLEOTIDE SEQUENCE</scope>
</reference>
<sequence>MASSSKSNSDVRPPVSQHPLHVSDTDEEDENVKQLNECAAIYLSLQALAFPRPWIFSMHASCLFPSIPIFGLSDCDLIIPFQDCLVNSNCNWKACQAHVQALKACHEKRNKSDKT</sequence>
<evidence type="ECO:0008006" key="4">
    <source>
        <dbReference type="Google" id="ProtNLM"/>
    </source>
</evidence>
<dbReference type="PANTHER" id="PTHR48236">
    <property type="entry name" value="COX19-LIKE CHCH FAMILY PROTEIN"/>
    <property type="match status" value="1"/>
</dbReference>
<organism evidence="2 3">
    <name type="scientific">Eleusine coracana subsp. coracana</name>
    <dbReference type="NCBI Taxonomy" id="191504"/>
    <lineage>
        <taxon>Eukaryota</taxon>
        <taxon>Viridiplantae</taxon>
        <taxon>Streptophyta</taxon>
        <taxon>Embryophyta</taxon>
        <taxon>Tracheophyta</taxon>
        <taxon>Spermatophyta</taxon>
        <taxon>Magnoliopsida</taxon>
        <taxon>Liliopsida</taxon>
        <taxon>Poales</taxon>
        <taxon>Poaceae</taxon>
        <taxon>PACMAD clade</taxon>
        <taxon>Chloridoideae</taxon>
        <taxon>Cynodonteae</taxon>
        <taxon>Eleusininae</taxon>
        <taxon>Eleusine</taxon>
    </lineage>
</organism>
<evidence type="ECO:0000313" key="3">
    <source>
        <dbReference type="Proteomes" id="UP001054889"/>
    </source>
</evidence>
<proteinExistence type="predicted"/>